<feature type="region of interest" description="Disordered" evidence="1">
    <location>
        <begin position="494"/>
        <end position="517"/>
    </location>
</feature>
<keyword evidence="3" id="KW-1185">Reference proteome</keyword>
<name>A0A640UZX3_9ACTN</name>
<comment type="caution">
    <text evidence="2">The sequence shown here is derived from an EMBL/GenBank/DDBJ whole genome shotgun (WGS) entry which is preliminary data.</text>
</comment>
<organism evidence="2 3">
    <name type="scientific">Streptomyces tubercidicus</name>
    <dbReference type="NCBI Taxonomy" id="47759"/>
    <lineage>
        <taxon>Bacteria</taxon>
        <taxon>Bacillati</taxon>
        <taxon>Actinomycetota</taxon>
        <taxon>Actinomycetes</taxon>
        <taxon>Kitasatosporales</taxon>
        <taxon>Streptomycetaceae</taxon>
        <taxon>Streptomyces</taxon>
    </lineage>
</organism>
<feature type="compositionally biased region" description="Basic and acidic residues" evidence="1">
    <location>
        <begin position="504"/>
        <end position="517"/>
    </location>
</feature>
<evidence type="ECO:0000256" key="1">
    <source>
        <dbReference type="SAM" id="MobiDB-lite"/>
    </source>
</evidence>
<accession>A0A640UZX3</accession>
<dbReference type="EMBL" id="BLIR01000003">
    <property type="protein sequence ID" value="GFE40874.1"/>
    <property type="molecule type" value="Genomic_DNA"/>
</dbReference>
<sequence>MAMSDEHDRAAATMPDESLVRRIKALACTAPLQALDMVKSKLDWDAAGYHMAEMGLHVIDLVTIAMDFDSGADPDKVIHQAARFAAVQQPGRGEDEYRRVAKWVLHKLINVGTVDRGFSWKFGRFDEESERYGRFDFDFKLIVERVDRGRIRLRTTDEAINVLVGALDTDVESAQVAAEHKLRHLIEHGRLDDAKVAAEQARHRTVQYGESLRRQLEATERDVRTVDWEHQMPGLLNAALDHIERRYEMENAILAHITEQRDTTTHPRHKQRAADLVLIVRDCISRHMQLQQRLQTAGDLFRSEQDRQQFSEAPRRASVDIFGQLLSPVLALTIDDALPALTGYFRCANVPDVPDAVWMPSMVSRLFASGPAPAVRGAEVPEPELEVSDDLAAFTDAQFHKVEELLDLRGEPEPLSSLLHRARTTGPEVARLVLHRAGQAFSPPAGDAVRGAAERLLIAVPTGGKLEDSEFGGDELLLAAVPLDLSGNQGAAVAEASMNIPEQRLGKRDTRQESPAT</sequence>
<dbReference type="AlphaFoldDB" id="A0A640UZX3"/>
<protein>
    <submittedName>
        <fullName evidence="2">Uncharacterized protein</fullName>
    </submittedName>
</protein>
<reference evidence="2 3" key="1">
    <citation type="submission" date="2019-12" db="EMBL/GenBank/DDBJ databases">
        <title>Whole genome shotgun sequence of Streptomyces tubercidicus NBRC 13090.</title>
        <authorList>
            <person name="Ichikawa N."/>
            <person name="Kimura A."/>
            <person name="Kitahashi Y."/>
            <person name="Komaki H."/>
            <person name="Tamura T."/>
        </authorList>
    </citation>
    <scope>NUCLEOTIDE SEQUENCE [LARGE SCALE GENOMIC DNA]</scope>
    <source>
        <strain evidence="2 3">NBRC 13090</strain>
    </source>
</reference>
<evidence type="ECO:0000313" key="2">
    <source>
        <dbReference type="EMBL" id="GFE40874.1"/>
    </source>
</evidence>
<gene>
    <name evidence="2" type="ORF">Stube_55470</name>
</gene>
<proteinExistence type="predicted"/>
<dbReference type="Proteomes" id="UP000431826">
    <property type="component" value="Unassembled WGS sequence"/>
</dbReference>
<evidence type="ECO:0000313" key="3">
    <source>
        <dbReference type="Proteomes" id="UP000431826"/>
    </source>
</evidence>